<evidence type="ECO:0000256" key="3">
    <source>
        <dbReference type="ARBA" id="ARBA00022827"/>
    </source>
</evidence>
<evidence type="ECO:0000256" key="2">
    <source>
        <dbReference type="ARBA" id="ARBA00022630"/>
    </source>
</evidence>
<accession>A0A9P5N1C0</accession>
<keyword evidence="2" id="KW-0285">Flavoprotein</keyword>
<dbReference type="OrthoDB" id="2151789at2759"/>
<evidence type="ECO:0000313" key="6">
    <source>
        <dbReference type="EMBL" id="KAF8483613.1"/>
    </source>
</evidence>
<dbReference type="InterPro" id="IPR036318">
    <property type="entry name" value="FAD-bd_PCMH-like_sf"/>
</dbReference>
<name>A0A9P5N1C0_9AGAM</name>
<dbReference type="InterPro" id="IPR016166">
    <property type="entry name" value="FAD-bd_PCMH"/>
</dbReference>
<dbReference type="GO" id="GO:0016491">
    <property type="term" value="F:oxidoreductase activity"/>
    <property type="evidence" value="ECO:0007669"/>
    <property type="project" value="UniProtKB-KW"/>
</dbReference>
<dbReference type="AlphaFoldDB" id="A0A9P5N1C0"/>
<dbReference type="PROSITE" id="PS51387">
    <property type="entry name" value="FAD_PCMH"/>
    <property type="match status" value="1"/>
</dbReference>
<evidence type="ECO:0000313" key="7">
    <source>
        <dbReference type="Proteomes" id="UP000759537"/>
    </source>
</evidence>
<gene>
    <name evidence="6" type="ORF">DFH94DRAFT_318232</name>
</gene>
<reference evidence="6" key="2">
    <citation type="journal article" date="2020" name="Nat. Commun.">
        <title>Large-scale genome sequencing of mycorrhizal fungi provides insights into the early evolution of symbiotic traits.</title>
        <authorList>
            <person name="Miyauchi S."/>
            <person name="Kiss E."/>
            <person name="Kuo A."/>
            <person name="Drula E."/>
            <person name="Kohler A."/>
            <person name="Sanchez-Garcia M."/>
            <person name="Morin E."/>
            <person name="Andreopoulos B."/>
            <person name="Barry K.W."/>
            <person name="Bonito G."/>
            <person name="Buee M."/>
            <person name="Carver A."/>
            <person name="Chen C."/>
            <person name="Cichocki N."/>
            <person name="Clum A."/>
            <person name="Culley D."/>
            <person name="Crous P.W."/>
            <person name="Fauchery L."/>
            <person name="Girlanda M."/>
            <person name="Hayes R.D."/>
            <person name="Keri Z."/>
            <person name="LaButti K."/>
            <person name="Lipzen A."/>
            <person name="Lombard V."/>
            <person name="Magnuson J."/>
            <person name="Maillard F."/>
            <person name="Murat C."/>
            <person name="Nolan M."/>
            <person name="Ohm R.A."/>
            <person name="Pangilinan J."/>
            <person name="Pereira M.F."/>
            <person name="Perotto S."/>
            <person name="Peter M."/>
            <person name="Pfister S."/>
            <person name="Riley R."/>
            <person name="Sitrit Y."/>
            <person name="Stielow J.B."/>
            <person name="Szollosi G."/>
            <person name="Zifcakova L."/>
            <person name="Stursova M."/>
            <person name="Spatafora J.W."/>
            <person name="Tedersoo L."/>
            <person name="Vaario L.M."/>
            <person name="Yamada A."/>
            <person name="Yan M."/>
            <person name="Wang P."/>
            <person name="Xu J."/>
            <person name="Bruns T."/>
            <person name="Baldrian P."/>
            <person name="Vilgalys R."/>
            <person name="Dunand C."/>
            <person name="Henrissat B."/>
            <person name="Grigoriev I.V."/>
            <person name="Hibbett D."/>
            <person name="Nagy L.G."/>
            <person name="Martin F.M."/>
        </authorList>
    </citation>
    <scope>NUCLEOTIDE SEQUENCE</scope>
    <source>
        <strain evidence="6">Prilba</strain>
    </source>
</reference>
<dbReference type="InterPro" id="IPR050416">
    <property type="entry name" value="FAD-linked_Oxidoreductase"/>
</dbReference>
<comment type="caution">
    <text evidence="6">The sequence shown here is derived from an EMBL/GenBank/DDBJ whole genome shotgun (WGS) entry which is preliminary data.</text>
</comment>
<protein>
    <recommendedName>
        <fullName evidence="5">FAD-binding PCMH-type domain-containing protein</fullName>
    </recommendedName>
</protein>
<reference evidence="6" key="1">
    <citation type="submission" date="2019-10" db="EMBL/GenBank/DDBJ databases">
        <authorList>
            <consortium name="DOE Joint Genome Institute"/>
            <person name="Kuo A."/>
            <person name="Miyauchi S."/>
            <person name="Kiss E."/>
            <person name="Drula E."/>
            <person name="Kohler A."/>
            <person name="Sanchez-Garcia M."/>
            <person name="Andreopoulos B."/>
            <person name="Barry K.W."/>
            <person name="Bonito G."/>
            <person name="Buee M."/>
            <person name="Carver A."/>
            <person name="Chen C."/>
            <person name="Cichocki N."/>
            <person name="Clum A."/>
            <person name="Culley D."/>
            <person name="Crous P.W."/>
            <person name="Fauchery L."/>
            <person name="Girlanda M."/>
            <person name="Hayes R."/>
            <person name="Keri Z."/>
            <person name="LaButti K."/>
            <person name="Lipzen A."/>
            <person name="Lombard V."/>
            <person name="Magnuson J."/>
            <person name="Maillard F."/>
            <person name="Morin E."/>
            <person name="Murat C."/>
            <person name="Nolan M."/>
            <person name="Ohm R."/>
            <person name="Pangilinan J."/>
            <person name="Pereira M."/>
            <person name="Perotto S."/>
            <person name="Peter M."/>
            <person name="Riley R."/>
            <person name="Sitrit Y."/>
            <person name="Stielow B."/>
            <person name="Szollosi G."/>
            <person name="Zifcakova L."/>
            <person name="Stursova M."/>
            <person name="Spatafora J.W."/>
            <person name="Tedersoo L."/>
            <person name="Vaario L.-M."/>
            <person name="Yamada A."/>
            <person name="Yan M."/>
            <person name="Wang P."/>
            <person name="Xu J."/>
            <person name="Bruns T."/>
            <person name="Baldrian P."/>
            <person name="Vilgalys R."/>
            <person name="Henrissat B."/>
            <person name="Grigoriev I.V."/>
            <person name="Hibbett D."/>
            <person name="Nagy L.G."/>
            <person name="Martin F.M."/>
        </authorList>
    </citation>
    <scope>NUCLEOTIDE SEQUENCE</scope>
    <source>
        <strain evidence="6">Prilba</strain>
    </source>
</reference>
<proteinExistence type="inferred from homology"/>
<comment type="similarity">
    <text evidence="1">Belongs to the oxygen-dependent FAD-linked oxidoreductase family.</text>
</comment>
<dbReference type="Pfam" id="PF01565">
    <property type="entry name" value="FAD_binding_4"/>
    <property type="match status" value="1"/>
</dbReference>
<dbReference type="SUPFAM" id="SSF56176">
    <property type="entry name" value="FAD-binding/transporter-associated domain-like"/>
    <property type="match status" value="1"/>
</dbReference>
<dbReference type="GO" id="GO:0071949">
    <property type="term" value="F:FAD binding"/>
    <property type="evidence" value="ECO:0007669"/>
    <property type="project" value="InterPro"/>
</dbReference>
<dbReference type="EMBL" id="WHVB01000004">
    <property type="protein sequence ID" value="KAF8483613.1"/>
    <property type="molecule type" value="Genomic_DNA"/>
</dbReference>
<sequence length="650" mass="72051">MDQAFVEIQTICDNPNSRSQVFRSGSHGHLSSIRHHYESSAQDASFSVEPGSAEDLSKIMTVIKRHGVSFAVKSGGHTSNPTFSSTTGIQISMSRFTKIVHDQANNQLTVGAGCVFDEIYKFIRPKGYNIVGGGGSVGLSGWIMGGGYSLKTNQYGLGIDNLVQVQIVLPDGKVVMATENINNDLFWAIKGGGNNFGIATEFVLKTHPQGTGGNRGNVYGGLLTFDKPRVERVKQAIVDFMKKKDPKAAIVAAFRFYRNHGIQEFKFTVLAFYDDGKPDPDPFDDFLVIPHHGQLVNSPYTTLDTATTLLYEHIPADIATMILSPPEEDSIRPFSFPSSEVAGTGVMNARARWGNVMVSKYTQNLINVVEEEAKAAKRLMEKHKGRMVVADIWPFLPTMFDTSLDSAWLHRKGASNGPLLVYFMWEGRENDKPWIDQMKTALHHIHQIALREECTTPDAPVYCNTTLEEVTTPQQIYRHNLSALSALRTKYDADNVMGKTGGFRIPLGHAIISGRYKITNAKDNDAIGVERPSGYVVKADGTGTTFQISHVHDERYNISADDYPVGNLVTKDTEDRVVCGLLNDTWKIIPESRRNNQLEYSIVHPADGKRWVLEGTQVKSIDRPPSQDLALWRFTPVVGLTIIHEFSSAK</sequence>
<dbReference type="InterPro" id="IPR016169">
    <property type="entry name" value="FAD-bd_PCMH_sub2"/>
</dbReference>
<organism evidence="6 7">
    <name type="scientific">Russula ochroleuca</name>
    <dbReference type="NCBI Taxonomy" id="152965"/>
    <lineage>
        <taxon>Eukaryota</taxon>
        <taxon>Fungi</taxon>
        <taxon>Dikarya</taxon>
        <taxon>Basidiomycota</taxon>
        <taxon>Agaricomycotina</taxon>
        <taxon>Agaricomycetes</taxon>
        <taxon>Russulales</taxon>
        <taxon>Russulaceae</taxon>
        <taxon>Russula</taxon>
    </lineage>
</organism>
<dbReference type="Proteomes" id="UP000759537">
    <property type="component" value="Unassembled WGS sequence"/>
</dbReference>
<evidence type="ECO:0000256" key="4">
    <source>
        <dbReference type="ARBA" id="ARBA00023002"/>
    </source>
</evidence>
<dbReference type="Gene3D" id="2.80.10.50">
    <property type="match status" value="1"/>
</dbReference>
<keyword evidence="4" id="KW-0560">Oxidoreductase</keyword>
<feature type="domain" description="FAD-binding PCMH-type" evidence="5">
    <location>
        <begin position="37"/>
        <end position="209"/>
    </location>
</feature>
<dbReference type="PANTHER" id="PTHR42973">
    <property type="entry name" value="BINDING OXIDOREDUCTASE, PUTATIVE (AFU_ORTHOLOGUE AFUA_1G17690)-RELATED"/>
    <property type="match status" value="1"/>
</dbReference>
<keyword evidence="3" id="KW-0274">FAD</keyword>
<dbReference type="Gene3D" id="3.30.465.10">
    <property type="match status" value="1"/>
</dbReference>
<evidence type="ECO:0000259" key="5">
    <source>
        <dbReference type="PROSITE" id="PS51387"/>
    </source>
</evidence>
<keyword evidence="7" id="KW-1185">Reference proteome</keyword>
<evidence type="ECO:0000256" key="1">
    <source>
        <dbReference type="ARBA" id="ARBA00005466"/>
    </source>
</evidence>
<dbReference type="InterPro" id="IPR006094">
    <property type="entry name" value="Oxid_FAD_bind_N"/>
</dbReference>
<dbReference type="PANTHER" id="PTHR42973:SF13">
    <property type="entry name" value="FAD-BINDING PCMH-TYPE DOMAIN-CONTAINING PROTEIN"/>
    <property type="match status" value="1"/>
</dbReference>